<keyword evidence="2" id="KW-1185">Reference proteome</keyword>
<accession>A0A923M7D0</accession>
<dbReference type="PANTHER" id="PTHR33988">
    <property type="entry name" value="ENDORIBONUCLEASE MAZF-RELATED"/>
    <property type="match status" value="1"/>
</dbReference>
<proteinExistence type="predicted"/>
<dbReference type="GO" id="GO:0006402">
    <property type="term" value="P:mRNA catabolic process"/>
    <property type="evidence" value="ECO:0007669"/>
    <property type="project" value="TreeGrafter"/>
</dbReference>
<dbReference type="EMBL" id="JACORU010000002">
    <property type="protein sequence ID" value="MBC5764248.1"/>
    <property type="molecule type" value="Genomic_DNA"/>
</dbReference>
<dbReference type="GO" id="GO:0016075">
    <property type="term" value="P:rRNA catabolic process"/>
    <property type="evidence" value="ECO:0007669"/>
    <property type="project" value="TreeGrafter"/>
</dbReference>
<organism evidence="1 2">
    <name type="scientific">Ramlibacter albus</name>
    <dbReference type="NCBI Taxonomy" id="2079448"/>
    <lineage>
        <taxon>Bacteria</taxon>
        <taxon>Pseudomonadati</taxon>
        <taxon>Pseudomonadota</taxon>
        <taxon>Betaproteobacteria</taxon>
        <taxon>Burkholderiales</taxon>
        <taxon>Comamonadaceae</taxon>
        <taxon>Ramlibacter</taxon>
    </lineage>
</organism>
<gene>
    <name evidence="1" type="ORF">H8R02_07300</name>
</gene>
<name>A0A923M7D0_9BURK</name>
<evidence type="ECO:0000313" key="2">
    <source>
        <dbReference type="Proteomes" id="UP000596827"/>
    </source>
</evidence>
<dbReference type="RefSeq" id="WP_187080724.1">
    <property type="nucleotide sequence ID" value="NZ_JACORU010000002.1"/>
</dbReference>
<dbReference type="Gene3D" id="2.30.30.110">
    <property type="match status" value="1"/>
</dbReference>
<dbReference type="AlphaFoldDB" id="A0A923M7D0"/>
<protein>
    <submittedName>
        <fullName evidence="1">Type II toxin-antitoxin system PemK/MazF family toxin</fullName>
    </submittedName>
</protein>
<dbReference type="GO" id="GO:0003677">
    <property type="term" value="F:DNA binding"/>
    <property type="evidence" value="ECO:0007669"/>
    <property type="project" value="InterPro"/>
</dbReference>
<evidence type="ECO:0000313" key="1">
    <source>
        <dbReference type="EMBL" id="MBC5764248.1"/>
    </source>
</evidence>
<dbReference type="PANTHER" id="PTHR33988:SF3">
    <property type="entry name" value="ENDORIBONUCLEASE TOXIN CHPB-RELATED"/>
    <property type="match status" value="1"/>
</dbReference>
<reference evidence="1" key="1">
    <citation type="submission" date="2020-08" db="EMBL/GenBank/DDBJ databases">
        <title>Ramlibacter sp. GTP1 16S ribosomal RNA gene genome sequencing and assembly.</title>
        <authorList>
            <person name="Kang M."/>
        </authorList>
    </citation>
    <scope>NUCLEOTIDE SEQUENCE</scope>
    <source>
        <strain evidence="1">GTP1</strain>
    </source>
</reference>
<comment type="caution">
    <text evidence="1">The sequence shown here is derived from an EMBL/GenBank/DDBJ whole genome shotgun (WGS) entry which is preliminary data.</text>
</comment>
<dbReference type="GO" id="GO:0004521">
    <property type="term" value="F:RNA endonuclease activity"/>
    <property type="evidence" value="ECO:0007669"/>
    <property type="project" value="TreeGrafter"/>
</dbReference>
<dbReference type="Proteomes" id="UP000596827">
    <property type="component" value="Unassembled WGS sequence"/>
</dbReference>
<dbReference type="InterPro" id="IPR011067">
    <property type="entry name" value="Plasmid_toxin/cell-grow_inhib"/>
</dbReference>
<dbReference type="SUPFAM" id="SSF50118">
    <property type="entry name" value="Cell growth inhibitor/plasmid maintenance toxic component"/>
    <property type="match status" value="1"/>
</dbReference>
<dbReference type="Pfam" id="PF02452">
    <property type="entry name" value="PemK_toxin"/>
    <property type="match status" value="1"/>
</dbReference>
<dbReference type="InterPro" id="IPR003477">
    <property type="entry name" value="PemK-like"/>
</dbReference>
<sequence>MTPERGDILHLAFDPASGREMKGNHFCLVVSPRAFNARFKLAMVCPISGGEAAAARSGGFLVSLMGLGLRTDGQVHAHQIKSLDWAARRASLVERAPAVIVQEVLMCLQSVLAD</sequence>